<gene>
    <name evidence="2" type="ORF">BD626DRAFT_28051</name>
</gene>
<protein>
    <submittedName>
        <fullName evidence="2">Uncharacterized protein</fullName>
    </submittedName>
</protein>
<dbReference type="EMBL" id="VDMD01000001">
    <property type="protein sequence ID" value="TRM70387.1"/>
    <property type="molecule type" value="Genomic_DNA"/>
</dbReference>
<evidence type="ECO:0000256" key="1">
    <source>
        <dbReference type="SAM" id="MobiDB-lite"/>
    </source>
</evidence>
<organism evidence="2 3">
    <name type="scientific">Schizophyllum amplum</name>
    <dbReference type="NCBI Taxonomy" id="97359"/>
    <lineage>
        <taxon>Eukaryota</taxon>
        <taxon>Fungi</taxon>
        <taxon>Dikarya</taxon>
        <taxon>Basidiomycota</taxon>
        <taxon>Agaricomycotina</taxon>
        <taxon>Agaricomycetes</taxon>
        <taxon>Agaricomycetidae</taxon>
        <taxon>Agaricales</taxon>
        <taxon>Schizophyllaceae</taxon>
        <taxon>Schizophyllum</taxon>
    </lineage>
</organism>
<dbReference type="Proteomes" id="UP000320762">
    <property type="component" value="Unassembled WGS sequence"/>
</dbReference>
<dbReference type="AlphaFoldDB" id="A0A550D040"/>
<feature type="compositionally biased region" description="Basic residues" evidence="1">
    <location>
        <begin position="150"/>
        <end position="164"/>
    </location>
</feature>
<reference evidence="2 3" key="1">
    <citation type="journal article" date="2019" name="New Phytol.">
        <title>Comparative genomics reveals unique wood-decay strategies and fruiting body development in the Schizophyllaceae.</title>
        <authorList>
            <person name="Almasi E."/>
            <person name="Sahu N."/>
            <person name="Krizsan K."/>
            <person name="Balint B."/>
            <person name="Kovacs G.M."/>
            <person name="Kiss B."/>
            <person name="Cseklye J."/>
            <person name="Drula E."/>
            <person name="Henrissat B."/>
            <person name="Nagy I."/>
            <person name="Chovatia M."/>
            <person name="Adam C."/>
            <person name="LaButti K."/>
            <person name="Lipzen A."/>
            <person name="Riley R."/>
            <person name="Grigoriev I.V."/>
            <person name="Nagy L.G."/>
        </authorList>
    </citation>
    <scope>NUCLEOTIDE SEQUENCE [LARGE SCALE GENOMIC DNA]</scope>
    <source>
        <strain evidence="2 3">NL-1724</strain>
    </source>
</reference>
<accession>A0A550D040</accession>
<sequence length="183" mass="20883">MPNSMSPTIASVTSSASSEATEMDLCRMQLCQTRDVCCANYISFPRRQRRAWSTAHIHGSRSTAHRHGSRVTLPMTSTSTRCFCKLARRRQASMDQTWKPSGRLGQRWGNCGMRAWRRTRESGRMQEPGRTRARMWRPASAQTLARCCAKPKRTSGRPKPKWTNRRTNTTRTCGRTSTARTSR</sequence>
<keyword evidence="3" id="KW-1185">Reference proteome</keyword>
<proteinExistence type="predicted"/>
<name>A0A550D040_9AGAR</name>
<evidence type="ECO:0000313" key="2">
    <source>
        <dbReference type="EMBL" id="TRM70387.1"/>
    </source>
</evidence>
<evidence type="ECO:0000313" key="3">
    <source>
        <dbReference type="Proteomes" id="UP000320762"/>
    </source>
</evidence>
<comment type="caution">
    <text evidence="2">The sequence shown here is derived from an EMBL/GenBank/DDBJ whole genome shotgun (WGS) entry which is preliminary data.</text>
</comment>
<feature type="region of interest" description="Disordered" evidence="1">
    <location>
        <begin position="150"/>
        <end position="183"/>
    </location>
</feature>
<feature type="compositionally biased region" description="Low complexity" evidence="1">
    <location>
        <begin position="165"/>
        <end position="183"/>
    </location>
</feature>